<keyword evidence="3" id="KW-1185">Reference proteome</keyword>
<organism evidence="2 3">
    <name type="scientific">Allacma fusca</name>
    <dbReference type="NCBI Taxonomy" id="39272"/>
    <lineage>
        <taxon>Eukaryota</taxon>
        <taxon>Metazoa</taxon>
        <taxon>Ecdysozoa</taxon>
        <taxon>Arthropoda</taxon>
        <taxon>Hexapoda</taxon>
        <taxon>Collembola</taxon>
        <taxon>Symphypleona</taxon>
        <taxon>Sminthuridae</taxon>
        <taxon>Allacma</taxon>
    </lineage>
</organism>
<protein>
    <submittedName>
        <fullName evidence="2">Uncharacterized protein</fullName>
    </submittedName>
</protein>
<evidence type="ECO:0000313" key="2">
    <source>
        <dbReference type="EMBL" id="CAG7838559.1"/>
    </source>
</evidence>
<proteinExistence type="predicted"/>
<dbReference type="AlphaFoldDB" id="A0A8J2PZ75"/>
<evidence type="ECO:0000313" key="3">
    <source>
        <dbReference type="Proteomes" id="UP000708208"/>
    </source>
</evidence>
<dbReference type="PANTHER" id="PTHR38640:SF1">
    <property type="entry name" value="GEO09659P1"/>
    <property type="match status" value="1"/>
</dbReference>
<keyword evidence="1" id="KW-1133">Transmembrane helix</keyword>
<sequence>MAKCNVSGVFTRDNLFKYARNVGVASYAGLGIVVSQPSVVRAGHVDPTNTLLAGSLLGTSVFLYGRPHLNGVPTKKRVWLSIYGSGLFNLGSLLIWAIVKTATQELNLHPIFRGFLSLAASYYMVLSGLSWVDIIDNQK</sequence>
<keyword evidence="1" id="KW-0472">Membrane</keyword>
<feature type="transmembrane region" description="Helical" evidence="1">
    <location>
        <begin position="78"/>
        <end position="99"/>
    </location>
</feature>
<evidence type="ECO:0000256" key="1">
    <source>
        <dbReference type="SAM" id="Phobius"/>
    </source>
</evidence>
<accession>A0A8J2PZ75</accession>
<dbReference type="EMBL" id="CAJVCH010571798">
    <property type="protein sequence ID" value="CAG7838559.1"/>
    <property type="molecule type" value="Genomic_DNA"/>
</dbReference>
<feature type="transmembrane region" description="Helical" evidence="1">
    <location>
        <begin position="48"/>
        <end position="66"/>
    </location>
</feature>
<keyword evidence="1" id="KW-0812">Transmembrane</keyword>
<reference evidence="2" key="1">
    <citation type="submission" date="2021-06" db="EMBL/GenBank/DDBJ databases">
        <authorList>
            <person name="Hodson N. C."/>
            <person name="Mongue J. A."/>
            <person name="Jaron S. K."/>
        </authorList>
    </citation>
    <scope>NUCLEOTIDE SEQUENCE</scope>
</reference>
<comment type="caution">
    <text evidence="2">The sequence shown here is derived from an EMBL/GenBank/DDBJ whole genome shotgun (WGS) entry which is preliminary data.</text>
</comment>
<dbReference type="PANTHER" id="PTHR38640">
    <property type="entry name" value="GEO09659P1"/>
    <property type="match status" value="1"/>
</dbReference>
<feature type="transmembrane region" description="Helical" evidence="1">
    <location>
        <begin position="111"/>
        <end position="132"/>
    </location>
</feature>
<name>A0A8J2PZ75_9HEXA</name>
<dbReference type="Proteomes" id="UP000708208">
    <property type="component" value="Unassembled WGS sequence"/>
</dbReference>
<dbReference type="OrthoDB" id="5915502at2759"/>
<gene>
    <name evidence="2" type="ORF">AFUS01_LOCUS47517</name>
</gene>